<dbReference type="AlphaFoldDB" id="A0A0F8ZYF4"/>
<evidence type="ECO:0000313" key="1">
    <source>
        <dbReference type="EMBL" id="KKK98868.1"/>
    </source>
</evidence>
<name>A0A0F8ZYF4_9ZZZZ</name>
<gene>
    <name evidence="1" type="ORF">LCGC14_2638440</name>
</gene>
<dbReference type="EMBL" id="LAZR01045439">
    <property type="protein sequence ID" value="KKK98868.1"/>
    <property type="molecule type" value="Genomic_DNA"/>
</dbReference>
<feature type="non-terminal residue" evidence="1">
    <location>
        <position position="166"/>
    </location>
</feature>
<accession>A0A0F8ZYF4</accession>
<organism evidence="1">
    <name type="scientific">marine sediment metagenome</name>
    <dbReference type="NCBI Taxonomy" id="412755"/>
    <lineage>
        <taxon>unclassified sequences</taxon>
        <taxon>metagenomes</taxon>
        <taxon>ecological metagenomes</taxon>
    </lineage>
</organism>
<reference evidence="1" key="1">
    <citation type="journal article" date="2015" name="Nature">
        <title>Complex archaea that bridge the gap between prokaryotes and eukaryotes.</title>
        <authorList>
            <person name="Spang A."/>
            <person name="Saw J.H."/>
            <person name="Jorgensen S.L."/>
            <person name="Zaremba-Niedzwiedzka K."/>
            <person name="Martijn J."/>
            <person name="Lind A.E."/>
            <person name="van Eijk R."/>
            <person name="Schleper C."/>
            <person name="Guy L."/>
            <person name="Ettema T.J."/>
        </authorList>
    </citation>
    <scope>NUCLEOTIDE SEQUENCE</scope>
</reference>
<comment type="caution">
    <text evidence="1">The sequence shown here is derived from an EMBL/GenBank/DDBJ whole genome shotgun (WGS) entry which is preliminary data.</text>
</comment>
<sequence>MWKSKSKLCDIISHSCPYKTFDSDKGFNYCDFVNVYAELDIQGQMEKVNRLLKKICPELREEILHHHYKVDQLRKQKKEFLAHVKQGDICFCTARVDNVIFIEHPSNIHGDVKYKTLDGEIREAPNFCFRIISKGNKFAEYETHDEEKAENYSRLARSNGFRVDVD</sequence>
<proteinExistence type="predicted"/>
<protein>
    <submittedName>
        <fullName evidence="1">Uncharacterized protein</fullName>
    </submittedName>
</protein>